<sequence>MPINIQNLDDFKNKLEKAGDQLVVVDFWADWCGPCKIIAPKFEEFSKEFGEVIFLKVNTDEQEEISAEQKITSLPTFRFFKSGKPIIGGDVIGASPENLREKLLKYSSVELPAAKSQLCIFFGLFATFKTPFLLQKKCKIAESQDRKSM</sequence>
<proteinExistence type="predicted"/>
<evidence type="ECO:0000313" key="1">
    <source>
        <dbReference type="EMBL" id="CAG8436826.1"/>
    </source>
</evidence>
<dbReference type="Proteomes" id="UP000789860">
    <property type="component" value="Unassembled WGS sequence"/>
</dbReference>
<comment type="caution">
    <text evidence="1">The sequence shown here is derived from an EMBL/GenBank/DDBJ whole genome shotgun (WGS) entry which is preliminary data.</text>
</comment>
<name>A0ACA9JUS6_9GLOM</name>
<protein>
    <submittedName>
        <fullName evidence="1">365_t:CDS:1</fullName>
    </submittedName>
</protein>
<keyword evidence="2" id="KW-1185">Reference proteome</keyword>
<organism evidence="1 2">
    <name type="scientific">Scutellospora calospora</name>
    <dbReference type="NCBI Taxonomy" id="85575"/>
    <lineage>
        <taxon>Eukaryota</taxon>
        <taxon>Fungi</taxon>
        <taxon>Fungi incertae sedis</taxon>
        <taxon>Mucoromycota</taxon>
        <taxon>Glomeromycotina</taxon>
        <taxon>Glomeromycetes</taxon>
        <taxon>Diversisporales</taxon>
        <taxon>Gigasporaceae</taxon>
        <taxon>Scutellospora</taxon>
    </lineage>
</organism>
<reference evidence="1" key="1">
    <citation type="submission" date="2021-06" db="EMBL/GenBank/DDBJ databases">
        <authorList>
            <person name="Kallberg Y."/>
            <person name="Tangrot J."/>
            <person name="Rosling A."/>
        </authorList>
    </citation>
    <scope>NUCLEOTIDE SEQUENCE</scope>
    <source>
        <strain evidence="1">AU212A</strain>
    </source>
</reference>
<dbReference type="EMBL" id="CAJVPM010000146">
    <property type="protein sequence ID" value="CAG8436826.1"/>
    <property type="molecule type" value="Genomic_DNA"/>
</dbReference>
<accession>A0ACA9JUS6</accession>
<gene>
    <name evidence="1" type="ORF">SCALOS_LOCUS318</name>
</gene>
<evidence type="ECO:0000313" key="2">
    <source>
        <dbReference type="Proteomes" id="UP000789860"/>
    </source>
</evidence>